<evidence type="ECO:0000313" key="2">
    <source>
        <dbReference type="EMBL" id="PUU76057.1"/>
    </source>
</evidence>
<name>A0A2T6ZKN5_TUBBO</name>
<comment type="caution">
    <text evidence="2">The sequence shown here is derived from an EMBL/GenBank/DDBJ whole genome shotgun (WGS) entry which is preliminary data.</text>
</comment>
<accession>A0A2T6ZKN5</accession>
<dbReference type="EMBL" id="NESQ01000205">
    <property type="protein sequence ID" value="PUU76057.1"/>
    <property type="molecule type" value="Genomic_DNA"/>
</dbReference>
<feature type="transmembrane region" description="Helical" evidence="1">
    <location>
        <begin position="15"/>
        <end position="36"/>
    </location>
</feature>
<evidence type="ECO:0000313" key="3">
    <source>
        <dbReference type="Proteomes" id="UP000244722"/>
    </source>
</evidence>
<keyword evidence="1" id="KW-0812">Transmembrane</keyword>
<keyword evidence="1" id="KW-0472">Membrane</keyword>
<keyword evidence="1" id="KW-1133">Transmembrane helix</keyword>
<dbReference type="Proteomes" id="UP000244722">
    <property type="component" value="Unassembled WGS sequence"/>
</dbReference>
<proteinExistence type="predicted"/>
<gene>
    <name evidence="2" type="ORF">B9Z19DRAFT_1130379</name>
</gene>
<organism evidence="2 3">
    <name type="scientific">Tuber borchii</name>
    <name type="common">White truffle</name>
    <dbReference type="NCBI Taxonomy" id="42251"/>
    <lineage>
        <taxon>Eukaryota</taxon>
        <taxon>Fungi</taxon>
        <taxon>Dikarya</taxon>
        <taxon>Ascomycota</taxon>
        <taxon>Pezizomycotina</taxon>
        <taxon>Pezizomycetes</taxon>
        <taxon>Pezizales</taxon>
        <taxon>Tuberaceae</taxon>
        <taxon>Tuber</taxon>
    </lineage>
</organism>
<sequence>MLRAIFSGHYLNETLMTALVSGAVTYIAVEKIKLIYRTMEERRTESPLIKWQNALTKSGGGEGSQVTGK</sequence>
<dbReference type="AlphaFoldDB" id="A0A2T6ZKN5"/>
<evidence type="ECO:0000256" key="1">
    <source>
        <dbReference type="SAM" id="Phobius"/>
    </source>
</evidence>
<protein>
    <submittedName>
        <fullName evidence="2">Uncharacterized protein</fullName>
    </submittedName>
</protein>
<reference evidence="2 3" key="1">
    <citation type="submission" date="2017-04" db="EMBL/GenBank/DDBJ databases">
        <title>Draft genome sequence of Tuber borchii Vittad., a whitish edible truffle.</title>
        <authorList>
            <consortium name="DOE Joint Genome Institute"/>
            <person name="Murat C."/>
            <person name="Kuo A."/>
            <person name="Barry K.W."/>
            <person name="Clum A."/>
            <person name="Dockter R.B."/>
            <person name="Fauchery L."/>
            <person name="Iotti M."/>
            <person name="Kohler A."/>
            <person name="Labutti K."/>
            <person name="Lindquist E.A."/>
            <person name="Lipzen A."/>
            <person name="Ohm R.A."/>
            <person name="Wang M."/>
            <person name="Grigoriev I.V."/>
            <person name="Zambonelli A."/>
            <person name="Martin F.M."/>
        </authorList>
    </citation>
    <scope>NUCLEOTIDE SEQUENCE [LARGE SCALE GENOMIC DNA]</scope>
    <source>
        <strain evidence="2 3">Tbo3840</strain>
    </source>
</reference>
<keyword evidence="3" id="KW-1185">Reference proteome</keyword>